<keyword evidence="4" id="KW-1185">Reference proteome</keyword>
<organism evidence="3 4">
    <name type="scientific">Serendipita indica (strain DSM 11827)</name>
    <name type="common">Root endophyte fungus</name>
    <name type="synonym">Piriformospora indica</name>
    <dbReference type="NCBI Taxonomy" id="1109443"/>
    <lineage>
        <taxon>Eukaryota</taxon>
        <taxon>Fungi</taxon>
        <taxon>Dikarya</taxon>
        <taxon>Basidiomycota</taxon>
        <taxon>Agaricomycotina</taxon>
        <taxon>Agaricomycetes</taxon>
        <taxon>Sebacinales</taxon>
        <taxon>Serendipitaceae</taxon>
        <taxon>Serendipita</taxon>
    </lineage>
</organism>
<dbReference type="PANTHER" id="PTHR34391">
    <property type="entry name" value="UPF0658 GOLGI APPARATUS MEMBRANE PROTEIN C1952.10C-RELATED"/>
    <property type="match status" value="1"/>
</dbReference>
<evidence type="ECO:0000313" key="4">
    <source>
        <dbReference type="Proteomes" id="UP000007148"/>
    </source>
</evidence>
<name>G4TD82_SERID</name>
<dbReference type="PANTHER" id="PTHR34391:SF2">
    <property type="entry name" value="TRP C-TERMINAL DOMAIN-CONTAINING PROTEIN"/>
    <property type="match status" value="1"/>
</dbReference>
<accession>G4TD82</accession>
<protein>
    <submittedName>
        <fullName evidence="3">Uncharacterized protein</fullName>
    </submittedName>
</protein>
<feature type="region of interest" description="Disordered" evidence="1">
    <location>
        <begin position="1"/>
        <end position="40"/>
    </location>
</feature>
<reference evidence="3 4" key="1">
    <citation type="journal article" date="2011" name="PLoS Pathog.">
        <title>Endophytic Life Strategies Decoded by Genome and Transcriptome Analyses of the Mutualistic Root Symbiont Piriformospora indica.</title>
        <authorList>
            <person name="Zuccaro A."/>
            <person name="Lahrmann U."/>
            <person name="Guldener U."/>
            <person name="Langen G."/>
            <person name="Pfiffi S."/>
            <person name="Biedenkopf D."/>
            <person name="Wong P."/>
            <person name="Samans B."/>
            <person name="Grimm C."/>
            <person name="Basiewicz M."/>
            <person name="Murat C."/>
            <person name="Martin F."/>
            <person name="Kogel K.H."/>
        </authorList>
    </citation>
    <scope>NUCLEOTIDE SEQUENCE [LARGE SCALE GENOMIC DNA]</scope>
    <source>
        <strain evidence="3 4">DSM 11827</strain>
    </source>
</reference>
<dbReference type="eggNOG" id="ENOG502RXYE">
    <property type="taxonomic scope" value="Eukaryota"/>
</dbReference>
<dbReference type="Proteomes" id="UP000007148">
    <property type="component" value="Unassembled WGS sequence"/>
</dbReference>
<sequence length="415" mass="47182">MDYYSNHSETTLPTSHNDTYPPQSHYMSRTTTYDSSGSSFGKKQELVSEESLHEVPQARIATDKQLTAEAPRRPWYAHLFPKSWPIRCFLAGVVLETIINLAIQGDIYSRLSAAVQAASEDEAQRYALIRVIVYLALFAFAHVFQLALAIEAVWQQNTLQFLFLTIFNLLFLVYSVIQAAEINTVQTSLQSGITAVGIKPLTIISSVVIGISELVFIATGYQIYKEFGWKVYKFLGADRQIKRIYAHYQIFLSLLRFDLFFCIGFSAQLFVFILGKDDVEYFLTIGALPLGVLILIGGHFAARYENKWLMFGFMLGCVFATVYFAYKLFRIYEGISINTMYKDITKSLNLFAAVSLLFLMVTFIWGCIVMHNFGRGLKQQMSKKHVAGHRRRNTSITLDNKAFPMTANSKRMSID</sequence>
<feature type="transmembrane region" description="Helical" evidence="2">
    <location>
        <begin position="281"/>
        <end position="301"/>
    </location>
</feature>
<dbReference type="AlphaFoldDB" id="G4TD82"/>
<comment type="caution">
    <text evidence="3">The sequence shown here is derived from an EMBL/GenBank/DDBJ whole genome shotgun (WGS) entry which is preliminary data.</text>
</comment>
<feature type="transmembrane region" description="Helical" evidence="2">
    <location>
        <begin position="245"/>
        <end position="275"/>
    </location>
</feature>
<feature type="transmembrane region" description="Helical" evidence="2">
    <location>
        <begin position="161"/>
        <end position="180"/>
    </location>
</feature>
<dbReference type="OrthoDB" id="2448307at2759"/>
<gene>
    <name evidence="3" type="ORF">PIIN_03196</name>
</gene>
<dbReference type="HOGENOM" id="CLU_029564_0_1_1"/>
<dbReference type="InterPro" id="IPR040410">
    <property type="entry name" value="UPF0658_Golgi"/>
</dbReference>
<dbReference type="EMBL" id="CAFZ01000051">
    <property type="protein sequence ID" value="CCA69297.1"/>
    <property type="molecule type" value="Genomic_DNA"/>
</dbReference>
<feature type="transmembrane region" description="Helical" evidence="2">
    <location>
        <begin position="127"/>
        <end position="149"/>
    </location>
</feature>
<evidence type="ECO:0000313" key="3">
    <source>
        <dbReference type="EMBL" id="CCA69297.1"/>
    </source>
</evidence>
<keyword evidence="2" id="KW-1133">Transmembrane helix</keyword>
<evidence type="ECO:0000256" key="1">
    <source>
        <dbReference type="SAM" id="MobiDB-lite"/>
    </source>
</evidence>
<dbReference type="GO" id="GO:0005794">
    <property type="term" value="C:Golgi apparatus"/>
    <property type="evidence" value="ECO:0007669"/>
    <property type="project" value="TreeGrafter"/>
</dbReference>
<feature type="transmembrane region" description="Helical" evidence="2">
    <location>
        <begin position="200"/>
        <end position="224"/>
    </location>
</feature>
<keyword evidence="2" id="KW-0472">Membrane</keyword>
<evidence type="ECO:0000256" key="2">
    <source>
        <dbReference type="SAM" id="Phobius"/>
    </source>
</evidence>
<dbReference type="InParanoid" id="G4TD82"/>
<dbReference type="OMA" id="IYTEFGW"/>
<feature type="transmembrane region" description="Helical" evidence="2">
    <location>
        <begin position="349"/>
        <end position="374"/>
    </location>
</feature>
<feature type="transmembrane region" description="Helical" evidence="2">
    <location>
        <begin position="308"/>
        <end position="329"/>
    </location>
</feature>
<proteinExistence type="predicted"/>
<keyword evidence="2" id="KW-0812">Transmembrane</keyword>